<dbReference type="RefSeq" id="WP_005361595.1">
    <property type="nucleotide sequence ID" value="NZ_DS264275.1"/>
</dbReference>
<evidence type="ECO:0000313" key="2">
    <source>
        <dbReference type="Proteomes" id="UP000006000"/>
    </source>
</evidence>
<proteinExistence type="predicted"/>
<dbReference type="Proteomes" id="UP000006000">
    <property type="component" value="Unassembled WGS sequence"/>
</dbReference>
<name>A5Z333_9FIRM</name>
<dbReference type="EMBL" id="AAVL02000017">
    <property type="protein sequence ID" value="EDM52617.1"/>
    <property type="molecule type" value="Genomic_DNA"/>
</dbReference>
<protein>
    <recommendedName>
        <fullName evidence="3">AP2-like integrase N-terminal domain-containing protein</fullName>
    </recommendedName>
</protein>
<reference evidence="1 2" key="2">
    <citation type="submission" date="2007-04" db="EMBL/GenBank/DDBJ databases">
        <title>Draft genome sequence of Eubacterium ventriosum (ATCC 27560).</title>
        <authorList>
            <person name="Sudarsanam P."/>
            <person name="Ley R."/>
            <person name="Guruge J."/>
            <person name="Turnbaugh P.J."/>
            <person name="Mahowald M."/>
            <person name="Liep D."/>
            <person name="Gordon J."/>
        </authorList>
    </citation>
    <scope>NUCLEOTIDE SEQUENCE [LARGE SCALE GENOMIC DNA]</scope>
    <source>
        <strain evidence="1 2">ATCC 27560</strain>
    </source>
</reference>
<accession>A5Z333</accession>
<gene>
    <name evidence="1" type="ORF">EUBVEN_00079</name>
</gene>
<organism evidence="1 2">
    <name type="scientific">Eubacterium ventriosum ATCC 27560</name>
    <dbReference type="NCBI Taxonomy" id="411463"/>
    <lineage>
        <taxon>Bacteria</taxon>
        <taxon>Bacillati</taxon>
        <taxon>Bacillota</taxon>
        <taxon>Clostridia</taxon>
        <taxon>Eubacteriales</taxon>
        <taxon>Eubacteriaceae</taxon>
        <taxon>Eubacterium</taxon>
    </lineage>
</organism>
<dbReference type="HOGENOM" id="CLU_2934633_0_0_9"/>
<comment type="caution">
    <text evidence="1">The sequence shown here is derived from an EMBL/GenBank/DDBJ whole genome shotgun (WGS) entry which is preliminary data.</text>
</comment>
<evidence type="ECO:0000313" key="1">
    <source>
        <dbReference type="EMBL" id="EDM52617.1"/>
    </source>
</evidence>
<dbReference type="AlphaFoldDB" id="A5Z333"/>
<reference evidence="1 2" key="1">
    <citation type="submission" date="2007-03" db="EMBL/GenBank/DDBJ databases">
        <authorList>
            <person name="Fulton L."/>
            <person name="Clifton S."/>
            <person name="Fulton B."/>
            <person name="Xu J."/>
            <person name="Minx P."/>
            <person name="Pepin K.H."/>
            <person name="Johnson M."/>
            <person name="Thiruvilangam P."/>
            <person name="Bhonagiri V."/>
            <person name="Nash W.E."/>
            <person name="Mardis E.R."/>
            <person name="Wilson R.K."/>
        </authorList>
    </citation>
    <scope>NUCLEOTIDE SEQUENCE [LARGE SCALE GENOMIC DNA]</scope>
    <source>
        <strain evidence="1 2">ATCC 27560</strain>
    </source>
</reference>
<evidence type="ECO:0008006" key="3">
    <source>
        <dbReference type="Google" id="ProtNLM"/>
    </source>
</evidence>
<sequence length="60" mass="6987">MKKTTNNNKGVFQLENGYWGYRFVITVNGKKKSQRRVRNEEGKPFKTEKQAIRARSLAIA</sequence>